<dbReference type="EMBL" id="QQAH01000005">
    <property type="protein sequence ID" value="RDD82674.1"/>
    <property type="molecule type" value="Genomic_DNA"/>
</dbReference>
<dbReference type="CDD" id="cd09604">
    <property type="entry name" value="M1_APN_like"/>
    <property type="match status" value="1"/>
</dbReference>
<dbReference type="Proteomes" id="UP000253782">
    <property type="component" value="Unassembled WGS sequence"/>
</dbReference>
<dbReference type="Gene3D" id="1.10.390.10">
    <property type="entry name" value="Neutral Protease Domain 2"/>
    <property type="match status" value="1"/>
</dbReference>
<protein>
    <submittedName>
        <fullName evidence="3">M1 family peptidase</fullName>
    </submittedName>
</protein>
<comment type="caution">
    <text evidence="3">The sequence shown here is derived from an EMBL/GenBank/DDBJ whole genome shotgun (WGS) entry which is preliminary data.</text>
</comment>
<reference evidence="3 4" key="1">
    <citation type="submission" date="2018-07" db="EMBL/GenBank/DDBJ databases">
        <title>Dyella tabacisoli L4-6T, whole genome shotgun sequence.</title>
        <authorList>
            <person name="Zhou X.-K."/>
            <person name="Li W.-J."/>
            <person name="Duan Y.-Q."/>
        </authorList>
    </citation>
    <scope>NUCLEOTIDE SEQUENCE [LARGE SCALE GENOMIC DNA]</scope>
    <source>
        <strain evidence="3 4">L4-6</strain>
    </source>
</reference>
<name>A0A369UPK1_9GAMM</name>
<feature type="domain" description="Peptidase M1 membrane alanine aminopeptidase" evidence="2">
    <location>
        <begin position="335"/>
        <end position="551"/>
    </location>
</feature>
<evidence type="ECO:0000313" key="3">
    <source>
        <dbReference type="EMBL" id="RDD82674.1"/>
    </source>
</evidence>
<dbReference type="GO" id="GO:0008270">
    <property type="term" value="F:zinc ion binding"/>
    <property type="evidence" value="ECO:0007669"/>
    <property type="project" value="InterPro"/>
</dbReference>
<feature type="region of interest" description="Disordered" evidence="1">
    <location>
        <begin position="597"/>
        <end position="618"/>
    </location>
</feature>
<dbReference type="GO" id="GO:0008237">
    <property type="term" value="F:metallopeptidase activity"/>
    <property type="evidence" value="ECO:0007669"/>
    <property type="project" value="InterPro"/>
</dbReference>
<evidence type="ECO:0000256" key="1">
    <source>
        <dbReference type="SAM" id="MobiDB-lite"/>
    </source>
</evidence>
<dbReference type="InterPro" id="IPR027268">
    <property type="entry name" value="Peptidase_M4/M1_CTD_sf"/>
</dbReference>
<keyword evidence="4" id="KW-1185">Reference proteome</keyword>
<dbReference type="AlphaFoldDB" id="A0A369UPK1"/>
<evidence type="ECO:0000313" key="4">
    <source>
        <dbReference type="Proteomes" id="UP000253782"/>
    </source>
</evidence>
<sequence length="719" mass="79778">MAQGVAAAAQPAAASSTAVAVPPEIPLVGADAAAVSVPSAANAWGGERTGNEATLSDRVVSYRIDAELDAAKHAINGKQQMTWRNRSDRAVHSVYMHLYLNAFQNERSTFFTERSVLTAHGDSRGRGAVKKGQWGWIELKQVRQSAAPLKWTFVHPDGGPEADQTVVRIDLAEPVPAGGTLTLDIDFLSQLPRVIERTGYFGDFNMVGQWFPKIGVLELPGERGATAPRWNVHEFHFNSEFYADFGSYDVSMTVPSDYTVGAVGEQQGEPVKKDGKTTYRFVQGDVHDFAWVAAKGYQTLDASYVGPGSPKVAVRVIYPPEYLASAQPVLKATLDSLAYFSNTLGAYPYRTVTAVVPPYNADEAGGMEYPTFFTAEGYAKIDSQTADQWEIDFVTIHEFGHGYFYGLLASNEFEEPMLDEGLNEYWDQRMLRERNQRILVPTTWMRRLGMTPTMDVFAMERMSAGLGRPVDPLGQNSWNRLSSSSYGTVYSRTATAMHDLEERLGKEVTERAFREYYKRWHFRHPSVADLRAALIDVSGDAKTVNEVFDQYVFGTAKIDDRISAIDNKEVLPLAGSESKDGKRSEVDADALDKQIAKQRSDWKKAHPDAKPDSGGPFPWRGTVTVVRDGAQVPQLLRVKFADGSSEDVHWNDDRRWARFVFTKPTKIVSAELDPEQKIYLDANKLNDSLTTKPNGAASRRWGADVGALVQAFYAFLVTL</sequence>
<gene>
    <name evidence="3" type="ORF">DVJ77_06670</name>
</gene>
<evidence type="ECO:0000259" key="2">
    <source>
        <dbReference type="Pfam" id="PF01433"/>
    </source>
</evidence>
<organism evidence="3 4">
    <name type="scientific">Dyella tabacisoli</name>
    <dbReference type="NCBI Taxonomy" id="2282381"/>
    <lineage>
        <taxon>Bacteria</taxon>
        <taxon>Pseudomonadati</taxon>
        <taxon>Pseudomonadota</taxon>
        <taxon>Gammaproteobacteria</taxon>
        <taxon>Lysobacterales</taxon>
        <taxon>Rhodanobacteraceae</taxon>
        <taxon>Dyella</taxon>
    </lineage>
</organism>
<dbReference type="SUPFAM" id="SSF55486">
    <property type="entry name" value="Metalloproteases ('zincins'), catalytic domain"/>
    <property type="match status" value="1"/>
</dbReference>
<dbReference type="OrthoDB" id="9814383at2"/>
<dbReference type="Pfam" id="PF01433">
    <property type="entry name" value="Peptidase_M1"/>
    <property type="match status" value="1"/>
</dbReference>
<accession>A0A369UPK1</accession>
<proteinExistence type="predicted"/>
<feature type="compositionally biased region" description="Basic and acidic residues" evidence="1">
    <location>
        <begin position="597"/>
        <end position="611"/>
    </location>
</feature>
<dbReference type="InterPro" id="IPR014782">
    <property type="entry name" value="Peptidase_M1_dom"/>
</dbReference>